<dbReference type="Proteomes" id="UP001172155">
    <property type="component" value="Unassembled WGS sequence"/>
</dbReference>
<dbReference type="AlphaFoldDB" id="A0AA40EJI3"/>
<reference evidence="3" key="1">
    <citation type="submission" date="2023-06" db="EMBL/GenBank/DDBJ databases">
        <title>Genome-scale phylogeny and comparative genomics of the fungal order Sordariales.</title>
        <authorList>
            <consortium name="Lawrence Berkeley National Laboratory"/>
            <person name="Hensen N."/>
            <person name="Bonometti L."/>
            <person name="Westerberg I."/>
            <person name="Brannstrom I.O."/>
            <person name="Guillou S."/>
            <person name="Cros-Aarteil S."/>
            <person name="Calhoun S."/>
            <person name="Haridas S."/>
            <person name="Kuo A."/>
            <person name="Mondo S."/>
            <person name="Pangilinan J."/>
            <person name="Riley R."/>
            <person name="LaButti K."/>
            <person name="Andreopoulos B."/>
            <person name="Lipzen A."/>
            <person name="Chen C."/>
            <person name="Yanf M."/>
            <person name="Daum C."/>
            <person name="Ng V."/>
            <person name="Clum A."/>
            <person name="Steindorff A."/>
            <person name="Ohm R."/>
            <person name="Martin F."/>
            <person name="Silar P."/>
            <person name="Natvig D."/>
            <person name="Lalanne C."/>
            <person name="Gautier V."/>
            <person name="Ament-velasquez S.L."/>
            <person name="Kruys A."/>
            <person name="Hutchinson M.I."/>
            <person name="Powell A.J."/>
            <person name="Barry K."/>
            <person name="Miller A.N."/>
            <person name="Grigoriev I.V."/>
            <person name="Debuchy R."/>
            <person name="Gladieux P."/>
            <person name="Thoren M.H."/>
            <person name="Johannesson H."/>
        </authorList>
    </citation>
    <scope>NUCLEOTIDE SEQUENCE</scope>
    <source>
        <strain evidence="3">SMH3187-1</strain>
    </source>
</reference>
<gene>
    <name evidence="3" type="ORF">B0T18DRAFT_491123</name>
</gene>
<sequence length="310" mass="34337">MSLNPHSKTWARDLESAKASEASTRSPSPLCAPPLLHHDVYHMHDLAPLETDSSSDHLENLLHPNYRHDSTHHYPHHSEKPHPTAITIDAFPHIHGRHPVTSQRQLYLLACTSALTVGLGLGGAVGVWKTIHRVIEDATRHSHPHLSNWPAGFLMGFVLAPIFETSTRAFFAKATGVLTVPKPPPARGGFFSARAVTHRFVTHLLTVSAALIGLGAAKGVQMQYGPTRGVLALEFPTFVVGFTLYGLVRLVMETITWNCKLWIDYFKEVVDPGEHWLWIPRGLEIGFFFTLFSTFKELTAVLAVLLFGGK</sequence>
<comment type="caution">
    <text evidence="3">The sequence shown here is derived from an EMBL/GenBank/DDBJ whole genome shotgun (WGS) entry which is preliminary data.</text>
</comment>
<keyword evidence="2" id="KW-0812">Transmembrane</keyword>
<keyword evidence="2" id="KW-1133">Transmembrane helix</keyword>
<protein>
    <submittedName>
        <fullName evidence="3">Uncharacterized protein</fullName>
    </submittedName>
</protein>
<feature type="transmembrane region" description="Helical" evidence="2">
    <location>
        <begin position="285"/>
        <end position="307"/>
    </location>
</feature>
<keyword evidence="2" id="KW-0472">Membrane</keyword>
<evidence type="ECO:0000313" key="3">
    <source>
        <dbReference type="EMBL" id="KAK0740482.1"/>
    </source>
</evidence>
<feature type="transmembrane region" description="Helical" evidence="2">
    <location>
        <begin position="106"/>
        <end position="128"/>
    </location>
</feature>
<name>A0AA40EJI3_9PEZI</name>
<evidence type="ECO:0000256" key="1">
    <source>
        <dbReference type="SAM" id="MobiDB-lite"/>
    </source>
</evidence>
<evidence type="ECO:0000313" key="4">
    <source>
        <dbReference type="Proteomes" id="UP001172155"/>
    </source>
</evidence>
<evidence type="ECO:0000256" key="2">
    <source>
        <dbReference type="SAM" id="Phobius"/>
    </source>
</evidence>
<accession>A0AA40EJI3</accession>
<feature type="transmembrane region" description="Helical" evidence="2">
    <location>
        <begin position="229"/>
        <end position="248"/>
    </location>
</feature>
<proteinExistence type="predicted"/>
<feature type="region of interest" description="Disordered" evidence="1">
    <location>
        <begin position="1"/>
        <end position="30"/>
    </location>
</feature>
<dbReference type="EMBL" id="JAUKUD010000006">
    <property type="protein sequence ID" value="KAK0740482.1"/>
    <property type="molecule type" value="Genomic_DNA"/>
</dbReference>
<feature type="transmembrane region" description="Helical" evidence="2">
    <location>
        <begin position="200"/>
        <end position="217"/>
    </location>
</feature>
<keyword evidence="4" id="KW-1185">Reference proteome</keyword>
<organism evidence="3 4">
    <name type="scientific">Schizothecium vesticola</name>
    <dbReference type="NCBI Taxonomy" id="314040"/>
    <lineage>
        <taxon>Eukaryota</taxon>
        <taxon>Fungi</taxon>
        <taxon>Dikarya</taxon>
        <taxon>Ascomycota</taxon>
        <taxon>Pezizomycotina</taxon>
        <taxon>Sordariomycetes</taxon>
        <taxon>Sordariomycetidae</taxon>
        <taxon>Sordariales</taxon>
        <taxon>Schizotheciaceae</taxon>
        <taxon>Schizothecium</taxon>
    </lineage>
</organism>